<name>A0ABS4DCA7_9CHLR</name>
<gene>
    <name evidence="1" type="ORF">EYB53_015270</name>
</gene>
<accession>A0ABS4DCA7</accession>
<dbReference type="InterPro" id="IPR027417">
    <property type="entry name" value="P-loop_NTPase"/>
</dbReference>
<sequence length="214" mass="24923">MAKLCSKIILEGTRLTFKTELAFALNEHPRIVGPRKYRYHSPVISAEWCAFTNFPWGRGLINFEPQEEALAIETYQTWVRLFELQRYYSWIIDRFHLSTQMYQLQRYDKHYDFRWLEDRMRPLGFRLVFCTRTPESFAAARLERLKVSGNPAQYDDLQAFVAEQKLMQQLVAATTLPTLTVDISDNDVPAAAERIADWLEATGGLTMESMPSPT</sequence>
<dbReference type="EMBL" id="SIJK02000028">
    <property type="protein sequence ID" value="MBP1467074.1"/>
    <property type="molecule type" value="Genomic_DNA"/>
</dbReference>
<dbReference type="RefSeq" id="WP_135479301.1">
    <property type="nucleotide sequence ID" value="NZ_SIJK02000028.1"/>
</dbReference>
<keyword evidence="2" id="KW-1185">Reference proteome</keyword>
<dbReference type="Proteomes" id="UP001193081">
    <property type="component" value="Unassembled WGS sequence"/>
</dbReference>
<evidence type="ECO:0000313" key="1">
    <source>
        <dbReference type="EMBL" id="MBP1467074.1"/>
    </source>
</evidence>
<dbReference type="Gene3D" id="3.40.50.300">
    <property type="entry name" value="P-loop containing nucleotide triphosphate hydrolases"/>
    <property type="match status" value="1"/>
</dbReference>
<evidence type="ECO:0000313" key="2">
    <source>
        <dbReference type="Proteomes" id="UP001193081"/>
    </source>
</evidence>
<reference evidence="1 2" key="1">
    <citation type="submission" date="2021-03" db="EMBL/GenBank/DDBJ databases">
        <authorList>
            <person name="Grouzdev D.S."/>
        </authorList>
    </citation>
    <scope>NUCLEOTIDE SEQUENCE [LARGE SCALE GENOMIC DNA]</scope>
    <source>
        <strain evidence="1 2">M50-1</strain>
    </source>
</reference>
<proteinExistence type="predicted"/>
<organism evidence="1 2">
    <name type="scientific">Candidatus Chloroploca mongolica</name>
    <dbReference type="NCBI Taxonomy" id="2528176"/>
    <lineage>
        <taxon>Bacteria</taxon>
        <taxon>Bacillati</taxon>
        <taxon>Chloroflexota</taxon>
        <taxon>Chloroflexia</taxon>
        <taxon>Chloroflexales</taxon>
        <taxon>Chloroflexineae</taxon>
        <taxon>Oscillochloridaceae</taxon>
        <taxon>Candidatus Chloroploca</taxon>
    </lineage>
</organism>
<protein>
    <submittedName>
        <fullName evidence="1">Uncharacterized protein</fullName>
    </submittedName>
</protein>
<comment type="caution">
    <text evidence="1">The sequence shown here is derived from an EMBL/GenBank/DDBJ whole genome shotgun (WGS) entry which is preliminary data.</text>
</comment>